<evidence type="ECO:0008006" key="4">
    <source>
        <dbReference type="Google" id="ProtNLM"/>
    </source>
</evidence>
<dbReference type="EMBL" id="BAAAPN010000059">
    <property type="protein sequence ID" value="GAA1770030.1"/>
    <property type="molecule type" value="Genomic_DNA"/>
</dbReference>
<evidence type="ECO:0000313" key="2">
    <source>
        <dbReference type="EMBL" id="GAA1770030.1"/>
    </source>
</evidence>
<keyword evidence="3" id="KW-1185">Reference proteome</keyword>
<evidence type="ECO:0000256" key="1">
    <source>
        <dbReference type="SAM" id="Phobius"/>
    </source>
</evidence>
<gene>
    <name evidence="2" type="ORF">GCM10009810_30700</name>
</gene>
<keyword evidence="1" id="KW-0812">Transmembrane</keyword>
<proteinExistence type="predicted"/>
<sequence length="61" mass="6561">MNPNLKTFLAIFCFIWGVVGIVLAVANLQSTPADSTKAVLFGAVGMVGFVSGWLLMRRPAY</sequence>
<evidence type="ECO:0000313" key="3">
    <source>
        <dbReference type="Proteomes" id="UP001501475"/>
    </source>
</evidence>
<protein>
    <recommendedName>
        <fullName evidence="4">DUF2530 domain-containing protein</fullName>
    </recommendedName>
</protein>
<name>A0ABP4X8D6_9MICO</name>
<reference evidence="3" key="1">
    <citation type="journal article" date="2019" name="Int. J. Syst. Evol. Microbiol.">
        <title>The Global Catalogue of Microorganisms (GCM) 10K type strain sequencing project: providing services to taxonomists for standard genome sequencing and annotation.</title>
        <authorList>
            <consortium name="The Broad Institute Genomics Platform"/>
            <consortium name="The Broad Institute Genome Sequencing Center for Infectious Disease"/>
            <person name="Wu L."/>
            <person name="Ma J."/>
        </authorList>
    </citation>
    <scope>NUCLEOTIDE SEQUENCE [LARGE SCALE GENOMIC DNA]</scope>
    <source>
        <strain evidence="3">JCM 15591</strain>
    </source>
</reference>
<feature type="transmembrane region" description="Helical" evidence="1">
    <location>
        <begin position="7"/>
        <end position="26"/>
    </location>
</feature>
<accession>A0ABP4X8D6</accession>
<keyword evidence="1" id="KW-0472">Membrane</keyword>
<dbReference type="Proteomes" id="UP001501475">
    <property type="component" value="Unassembled WGS sequence"/>
</dbReference>
<keyword evidence="1" id="KW-1133">Transmembrane helix</keyword>
<feature type="transmembrane region" description="Helical" evidence="1">
    <location>
        <begin position="38"/>
        <end position="56"/>
    </location>
</feature>
<organism evidence="2 3">
    <name type="scientific">Nostocoides vanveenii</name>
    <dbReference type="NCBI Taxonomy" id="330835"/>
    <lineage>
        <taxon>Bacteria</taxon>
        <taxon>Bacillati</taxon>
        <taxon>Actinomycetota</taxon>
        <taxon>Actinomycetes</taxon>
        <taxon>Micrococcales</taxon>
        <taxon>Intrasporangiaceae</taxon>
        <taxon>Nostocoides</taxon>
    </lineage>
</organism>
<dbReference type="RefSeq" id="WP_324385546.1">
    <property type="nucleotide sequence ID" value="NZ_BAAAPN010000059.1"/>
</dbReference>
<comment type="caution">
    <text evidence="2">The sequence shown here is derived from an EMBL/GenBank/DDBJ whole genome shotgun (WGS) entry which is preliminary data.</text>
</comment>